<protein>
    <recommendedName>
        <fullName evidence="3">Secreted protein</fullName>
    </recommendedName>
</protein>
<name>A0ABR1Y056_9PEZI</name>
<accession>A0ABR1Y056</accession>
<evidence type="ECO:0008006" key="3">
    <source>
        <dbReference type="Google" id="ProtNLM"/>
    </source>
</evidence>
<dbReference type="Proteomes" id="UP001456524">
    <property type="component" value="Unassembled WGS sequence"/>
</dbReference>
<proteinExistence type="predicted"/>
<reference evidence="1 2" key="1">
    <citation type="journal article" date="2022" name="G3 (Bethesda)">
        <title>Enemy or ally: a genomic approach to elucidate the lifestyle of Phyllosticta citrichinaensis.</title>
        <authorList>
            <person name="Buijs V.A."/>
            <person name="Groenewald J.Z."/>
            <person name="Haridas S."/>
            <person name="LaButti K.M."/>
            <person name="Lipzen A."/>
            <person name="Martin F.M."/>
            <person name="Barry K."/>
            <person name="Grigoriev I.V."/>
            <person name="Crous P.W."/>
            <person name="Seidl M.F."/>
        </authorList>
    </citation>
    <scope>NUCLEOTIDE SEQUENCE [LARGE SCALE GENOMIC DNA]</scope>
    <source>
        <strain evidence="1 2">CBS 129764</strain>
    </source>
</reference>
<evidence type="ECO:0000313" key="2">
    <source>
        <dbReference type="Proteomes" id="UP001456524"/>
    </source>
</evidence>
<gene>
    <name evidence="1" type="ORF">IWX90DRAFT_157128</name>
</gene>
<dbReference type="EMBL" id="JBBWUH010000003">
    <property type="protein sequence ID" value="KAK8173904.1"/>
    <property type="molecule type" value="Genomic_DNA"/>
</dbReference>
<organism evidence="1 2">
    <name type="scientific">Phyllosticta citrichinensis</name>
    <dbReference type="NCBI Taxonomy" id="1130410"/>
    <lineage>
        <taxon>Eukaryota</taxon>
        <taxon>Fungi</taxon>
        <taxon>Dikarya</taxon>
        <taxon>Ascomycota</taxon>
        <taxon>Pezizomycotina</taxon>
        <taxon>Dothideomycetes</taxon>
        <taxon>Dothideomycetes incertae sedis</taxon>
        <taxon>Botryosphaeriales</taxon>
        <taxon>Phyllostictaceae</taxon>
        <taxon>Phyllosticta</taxon>
    </lineage>
</organism>
<keyword evidence="2" id="KW-1185">Reference proteome</keyword>
<sequence>MPWYWILSELLAPSSIEPGLATVSTFFPFSHFPIFTQSSISRQRCAPNGPIELNRTADAAYITATTLLARVASDTFRRVNPV</sequence>
<evidence type="ECO:0000313" key="1">
    <source>
        <dbReference type="EMBL" id="KAK8173904.1"/>
    </source>
</evidence>
<comment type="caution">
    <text evidence="1">The sequence shown here is derived from an EMBL/GenBank/DDBJ whole genome shotgun (WGS) entry which is preliminary data.</text>
</comment>